<name>A0ABV3PYZ6_9BACL</name>
<feature type="region of interest" description="Disordered" evidence="1">
    <location>
        <begin position="18"/>
        <end position="37"/>
    </location>
</feature>
<feature type="compositionally biased region" description="Polar residues" evidence="1">
    <location>
        <begin position="24"/>
        <end position="34"/>
    </location>
</feature>
<evidence type="ECO:0000313" key="3">
    <source>
        <dbReference type="EMBL" id="MEW9500315.1"/>
    </source>
</evidence>
<keyword evidence="3" id="KW-0378">Hydrolase</keyword>
<evidence type="ECO:0000256" key="1">
    <source>
        <dbReference type="SAM" id="MobiDB-lite"/>
    </source>
</evidence>
<feature type="chain" id="PRO_5046286170" evidence="2">
    <location>
        <begin position="21"/>
        <end position="758"/>
    </location>
</feature>
<keyword evidence="2" id="KW-0732">Signal</keyword>
<dbReference type="RefSeq" id="WP_367777594.1">
    <property type="nucleotide sequence ID" value="NZ_JBFMIA010000001.1"/>
</dbReference>
<dbReference type="Proteomes" id="UP001556040">
    <property type="component" value="Unassembled WGS sequence"/>
</dbReference>
<feature type="signal peptide" evidence="2">
    <location>
        <begin position="1"/>
        <end position="20"/>
    </location>
</feature>
<reference evidence="3 4" key="1">
    <citation type="journal article" date="1979" name="Int. J. Syst. Evol. Microbiol.">
        <title>Bacillus globisporus subsp. marinus subsp. nov.</title>
        <authorList>
            <person name="Liu H."/>
        </authorList>
    </citation>
    <scope>NUCLEOTIDE SEQUENCE [LARGE SCALE GENOMIC DNA]</scope>
    <source>
        <strain evidence="3 4">DSM 1297</strain>
    </source>
</reference>
<sequence>MKKVLLSTSALLLLAGACTPDKPNGSNTGNTPINNPEKAFTVDVDPSTFEITAIHDGKEETISKAREAEAVENFEETNKLISWTYPESELEIEIHQEDKFIDVSITSLAGEGIENEVSFPYVAGEQLILPIGEGKRIPKDDQDWKTHLDHEMDMNDSFTMPLYGSEKDDYSILYLPENTFNNTIAYDTEDDIEFNITHEYPTINDNKTYNTRIYVAENDPVDWATIYKNELLESDNFTTLAEKAKYVPDIEKLYGAPHIYFWNDQYLDDHSVDWKKLKKKVDDPIFAWVATLIDEHSEDSGDEFIQVLESLNDEEYVTPFQKTAILNGLNFAIQLEEFYDAAVFPDGKAPNDNQNEQERYATNKSLLASVLKEAVSPVEDWGKETSTEVLKDMKKEGIDRAWVGLPNWVNGLMQPDMVKYAEDAGYLVAPYDSYHSIHETPDISWNTATFKDPALFEEATITKKDGEHVTGFLGRGRKLNPTLSLPSVKDRVEGVLAGGIQFNSWFMDTDATGEIYDDYSPTHLTTQEEDWTARLERMEYLAKEHGLVVGAEGGNDFASEVIAFAHGIETPVIKWGDPDMRENADSEYFVGNYYSPTGGIPERYSKAVPIKEEYKAIYTDPTYSIPLYKLVYNDSVITTHQWEWDSLKIEGLETERKINEYLYNIPPMYHLDANSWEDKKETITTNYQTWSAFHEEAVQQPMTDFRVLSDDRLVQSTTYGESLTVIANFSDQDFQDDDRTIRANSAVIIDGNHEVKIE</sequence>
<dbReference type="PROSITE" id="PS51257">
    <property type="entry name" value="PROKAR_LIPOPROTEIN"/>
    <property type="match status" value="1"/>
</dbReference>
<proteinExistence type="predicted"/>
<protein>
    <submittedName>
        <fullName evidence="3">Glycoside hydrolase</fullName>
    </submittedName>
</protein>
<gene>
    <name evidence="3" type="ORF">AB1471_00700</name>
</gene>
<evidence type="ECO:0000256" key="2">
    <source>
        <dbReference type="SAM" id="SignalP"/>
    </source>
</evidence>
<dbReference type="InterPro" id="IPR021459">
    <property type="entry name" value="GH101-related"/>
</dbReference>
<comment type="caution">
    <text evidence="3">The sequence shown here is derived from an EMBL/GenBank/DDBJ whole genome shotgun (WGS) entry which is preliminary data.</text>
</comment>
<keyword evidence="4" id="KW-1185">Reference proteome</keyword>
<dbReference type="EMBL" id="JBFMIA010000001">
    <property type="protein sequence ID" value="MEW9500315.1"/>
    <property type="molecule type" value="Genomic_DNA"/>
</dbReference>
<organism evidence="3 4">
    <name type="scientific">Jeotgalibacillus marinus</name>
    <dbReference type="NCBI Taxonomy" id="86667"/>
    <lineage>
        <taxon>Bacteria</taxon>
        <taxon>Bacillati</taxon>
        <taxon>Bacillota</taxon>
        <taxon>Bacilli</taxon>
        <taxon>Bacillales</taxon>
        <taxon>Caryophanaceae</taxon>
        <taxon>Jeotgalibacillus</taxon>
    </lineage>
</organism>
<dbReference type="Pfam" id="PF11308">
    <property type="entry name" value="Glyco_hydro_129"/>
    <property type="match status" value="1"/>
</dbReference>
<accession>A0ABV3PYZ6</accession>
<evidence type="ECO:0000313" key="4">
    <source>
        <dbReference type="Proteomes" id="UP001556040"/>
    </source>
</evidence>
<dbReference type="GO" id="GO:0016787">
    <property type="term" value="F:hydrolase activity"/>
    <property type="evidence" value="ECO:0007669"/>
    <property type="project" value="UniProtKB-KW"/>
</dbReference>